<protein>
    <submittedName>
        <fullName evidence="1">Uncharacterized protein</fullName>
    </submittedName>
</protein>
<dbReference type="AlphaFoldDB" id="A0A0C1L6P7"/>
<dbReference type="PANTHER" id="PTHR34599">
    <property type="entry name" value="PEROXIDASE-RELATED"/>
    <property type="match status" value="1"/>
</dbReference>
<name>A0A0C1L6P7_9BACT</name>
<reference evidence="1 2" key="1">
    <citation type="submission" date="2014-11" db="EMBL/GenBank/DDBJ databases">
        <title>Genome sequence of Flavihumibacter solisilvae 3-3.</title>
        <authorList>
            <person name="Zhou G."/>
            <person name="Li M."/>
            <person name="Wang G."/>
        </authorList>
    </citation>
    <scope>NUCLEOTIDE SEQUENCE [LARGE SCALE GENOMIC DNA]</scope>
    <source>
        <strain evidence="1 2">3-3</strain>
    </source>
</reference>
<sequence length="444" mass="49317">MKTLFMKKQILSAVLLFIALVPVFSVQAQTRSKVSSSFPADAYTSDVVTRWIDMQLELMRTSSPFIGGLPPSRPFAYTGIALYEAVVPGMPAYISLYGQLTDMPAMPRTVPGLAYHWPTCANAALAAMNRDFFPNASEVNNAAMDSLENKLNVVYKMEAGEEVFQRSIQYGRAVAQLIFAWSKTDGADSANAAFIPTKGPGLWAPTPPAFAPAFGPYWGNNRLFVAGSLDGTVPDAPPEYSTDPTSKYYRMAKEVYEISQNLTADQTALALFYRDKPGFGDGHYLSILKQVLEQEKPKLDFAAIVFAKTGIACVDAGIGCWRAKFQHNQQRPIMYIREVLGHPEWNTLFDTPPFPDFPSGHSTIAGSFTEVLKGFFGNNYHFTDHTYDYLGMAPRSYNSFDELAKEIGDSRVYAGIHYRYSCEKGCEQGVKIGKNITKKLRFKK</sequence>
<dbReference type="SUPFAM" id="SSF48317">
    <property type="entry name" value="Acid phosphatase/Vanadium-dependent haloperoxidase"/>
    <property type="match status" value="1"/>
</dbReference>
<dbReference type="STRING" id="1349421.OI18_22440"/>
<dbReference type="InterPro" id="IPR052559">
    <property type="entry name" value="V-haloperoxidase"/>
</dbReference>
<comment type="caution">
    <text evidence="1">The sequence shown here is derived from an EMBL/GenBank/DDBJ whole genome shotgun (WGS) entry which is preliminary data.</text>
</comment>
<keyword evidence="2" id="KW-1185">Reference proteome</keyword>
<gene>
    <name evidence="1" type="ORF">OI18_22440</name>
</gene>
<evidence type="ECO:0000313" key="1">
    <source>
        <dbReference type="EMBL" id="KIC91303.1"/>
    </source>
</evidence>
<dbReference type="Proteomes" id="UP000031408">
    <property type="component" value="Unassembled WGS sequence"/>
</dbReference>
<dbReference type="Gene3D" id="1.10.606.20">
    <property type="match status" value="1"/>
</dbReference>
<evidence type="ECO:0000313" key="2">
    <source>
        <dbReference type="Proteomes" id="UP000031408"/>
    </source>
</evidence>
<dbReference type="EMBL" id="JSVC01000042">
    <property type="protein sequence ID" value="KIC91303.1"/>
    <property type="molecule type" value="Genomic_DNA"/>
</dbReference>
<dbReference type="CDD" id="cd03398">
    <property type="entry name" value="PAP2_haloperoxidase"/>
    <property type="match status" value="1"/>
</dbReference>
<organism evidence="1 2">
    <name type="scientific">Flavihumibacter solisilvae</name>
    <dbReference type="NCBI Taxonomy" id="1349421"/>
    <lineage>
        <taxon>Bacteria</taxon>
        <taxon>Pseudomonadati</taxon>
        <taxon>Bacteroidota</taxon>
        <taxon>Chitinophagia</taxon>
        <taxon>Chitinophagales</taxon>
        <taxon>Chitinophagaceae</taxon>
        <taxon>Flavihumibacter</taxon>
    </lineage>
</organism>
<proteinExistence type="predicted"/>
<dbReference type="InterPro" id="IPR036938">
    <property type="entry name" value="PAP2/HPO_sf"/>
</dbReference>
<accession>A0A0C1L6P7</accession>
<dbReference type="PANTHER" id="PTHR34599:SF1">
    <property type="entry name" value="PHOSPHATIDIC ACID PHOSPHATASE TYPE 2_HALOPEROXIDASE DOMAIN-CONTAINING PROTEIN"/>
    <property type="match status" value="1"/>
</dbReference>